<dbReference type="Proteomes" id="UP001140206">
    <property type="component" value="Chromosome 5"/>
</dbReference>
<dbReference type="AlphaFoldDB" id="A0AAV8C101"/>
<feature type="compositionally biased region" description="Low complexity" evidence="1">
    <location>
        <begin position="35"/>
        <end position="46"/>
    </location>
</feature>
<reference evidence="3" key="1">
    <citation type="submission" date="2022-08" db="EMBL/GenBank/DDBJ databases">
        <authorList>
            <person name="Marques A."/>
        </authorList>
    </citation>
    <scope>NUCLEOTIDE SEQUENCE</scope>
    <source>
        <strain evidence="3">RhyPub2mFocal</strain>
        <tissue evidence="3">Leaves</tissue>
    </source>
</reference>
<organism evidence="3 5">
    <name type="scientific">Rhynchospora pubera</name>
    <dbReference type="NCBI Taxonomy" id="906938"/>
    <lineage>
        <taxon>Eukaryota</taxon>
        <taxon>Viridiplantae</taxon>
        <taxon>Streptophyta</taxon>
        <taxon>Embryophyta</taxon>
        <taxon>Tracheophyta</taxon>
        <taxon>Spermatophyta</taxon>
        <taxon>Magnoliopsida</taxon>
        <taxon>Liliopsida</taxon>
        <taxon>Poales</taxon>
        <taxon>Cyperaceae</taxon>
        <taxon>Cyperoideae</taxon>
        <taxon>Rhynchosporeae</taxon>
        <taxon>Rhynchospora</taxon>
    </lineage>
</organism>
<dbReference type="InterPro" id="IPR038931">
    <property type="entry name" value="CRR3"/>
</dbReference>
<dbReference type="Proteomes" id="UP001140206">
    <property type="component" value="Chromosome 2"/>
</dbReference>
<evidence type="ECO:0000313" key="4">
    <source>
        <dbReference type="EMBL" id="KAJ4797929.1"/>
    </source>
</evidence>
<dbReference type="EMBL" id="JAMFTS010000005">
    <property type="protein sequence ID" value="KAJ4749114.1"/>
    <property type="molecule type" value="Genomic_DNA"/>
</dbReference>
<keyword evidence="2" id="KW-1133">Transmembrane helix</keyword>
<dbReference type="GO" id="GO:0009535">
    <property type="term" value="C:chloroplast thylakoid membrane"/>
    <property type="evidence" value="ECO:0007669"/>
    <property type="project" value="InterPro"/>
</dbReference>
<keyword evidence="5" id="KW-1185">Reference proteome</keyword>
<dbReference type="GO" id="GO:0010598">
    <property type="term" value="C:NAD(P)H dehydrogenase complex (plastoquinone)"/>
    <property type="evidence" value="ECO:0007669"/>
    <property type="project" value="InterPro"/>
</dbReference>
<feature type="transmembrane region" description="Helical" evidence="2">
    <location>
        <begin position="117"/>
        <end position="136"/>
    </location>
</feature>
<dbReference type="PANTHER" id="PTHR36340:SF1">
    <property type="entry name" value="NAD(P)H DEHYDROGENASE SUBUNIT CRR3, CHLOROPLASTIC-RELATED"/>
    <property type="match status" value="1"/>
</dbReference>
<comment type="caution">
    <text evidence="3">The sequence shown here is derived from an EMBL/GenBank/DDBJ whole genome shotgun (WGS) entry which is preliminary data.</text>
</comment>
<evidence type="ECO:0000313" key="3">
    <source>
        <dbReference type="EMBL" id="KAJ4749114.1"/>
    </source>
</evidence>
<dbReference type="PANTHER" id="PTHR36340">
    <property type="entry name" value="NAD(P)H DEHYDROGENASE SUBUNIT CRR3, CHLOROPLASTIC-RELATED"/>
    <property type="match status" value="1"/>
</dbReference>
<sequence length="150" mass="16402">MAFSIPQFQARSIIFIVASASTSGSKPKIRPARTSSLQSSKSQPSISQIERAIGVTPDQPVHSPSPSDINSSIMDFLERSPIGREGPAEKALREAAEKFTEHAEAHTASAHRFVLELFLKLLPLYILAMAVASGWIKLPFDVPFIDELIM</sequence>
<evidence type="ECO:0000256" key="2">
    <source>
        <dbReference type="SAM" id="Phobius"/>
    </source>
</evidence>
<keyword evidence="2" id="KW-0472">Membrane</keyword>
<name>A0AAV8C101_9POAL</name>
<proteinExistence type="predicted"/>
<dbReference type="GO" id="GO:0009773">
    <property type="term" value="P:photosynthetic electron transport in photosystem I"/>
    <property type="evidence" value="ECO:0007669"/>
    <property type="project" value="InterPro"/>
</dbReference>
<keyword evidence="2" id="KW-0812">Transmembrane</keyword>
<dbReference type="EMBL" id="JAMFTS010000002">
    <property type="protein sequence ID" value="KAJ4797929.1"/>
    <property type="molecule type" value="Genomic_DNA"/>
</dbReference>
<gene>
    <name evidence="4" type="ORF">LUZ62_049175</name>
    <name evidence="3" type="ORF">LUZ62_083519</name>
</gene>
<evidence type="ECO:0000256" key="1">
    <source>
        <dbReference type="SAM" id="MobiDB-lite"/>
    </source>
</evidence>
<feature type="region of interest" description="Disordered" evidence="1">
    <location>
        <begin position="23"/>
        <end position="46"/>
    </location>
</feature>
<accession>A0AAV8C101</accession>
<evidence type="ECO:0000313" key="5">
    <source>
        <dbReference type="Proteomes" id="UP001140206"/>
    </source>
</evidence>
<protein>
    <submittedName>
        <fullName evidence="3">Chlororespiratory reduction 3</fullName>
    </submittedName>
</protein>